<evidence type="ECO:0000256" key="2">
    <source>
        <dbReference type="ARBA" id="ARBA00023315"/>
    </source>
</evidence>
<evidence type="ECO:0000259" key="3">
    <source>
        <dbReference type="PROSITE" id="PS51186"/>
    </source>
</evidence>
<keyword evidence="5" id="KW-1185">Reference proteome</keyword>
<dbReference type="EMBL" id="JAINZW010000001">
    <property type="protein sequence ID" value="MBZ4038630.1"/>
    <property type="molecule type" value="Genomic_DNA"/>
</dbReference>
<dbReference type="InterPro" id="IPR000182">
    <property type="entry name" value="GNAT_dom"/>
</dbReference>
<organism evidence="4 5">
    <name type="scientific">Novilysobacter selenitireducens</name>
    <dbReference type="NCBI Taxonomy" id="2872639"/>
    <lineage>
        <taxon>Bacteria</taxon>
        <taxon>Pseudomonadati</taxon>
        <taxon>Pseudomonadota</taxon>
        <taxon>Gammaproteobacteria</taxon>
        <taxon>Lysobacterales</taxon>
        <taxon>Lysobacteraceae</taxon>
        <taxon>Novilysobacter</taxon>
    </lineage>
</organism>
<proteinExistence type="predicted"/>
<dbReference type="PROSITE" id="PS51186">
    <property type="entry name" value="GNAT"/>
    <property type="match status" value="1"/>
</dbReference>
<dbReference type="RefSeq" id="WP_223674803.1">
    <property type="nucleotide sequence ID" value="NZ_JAINZW010000001.1"/>
</dbReference>
<dbReference type="SUPFAM" id="SSF55729">
    <property type="entry name" value="Acyl-CoA N-acyltransferases (Nat)"/>
    <property type="match status" value="1"/>
</dbReference>
<dbReference type="Gene3D" id="3.40.630.30">
    <property type="match status" value="1"/>
</dbReference>
<keyword evidence="1" id="KW-0808">Transferase</keyword>
<name>A0ABS7T422_9GAMM</name>
<evidence type="ECO:0000313" key="5">
    <source>
        <dbReference type="Proteomes" id="UP001430954"/>
    </source>
</evidence>
<comment type="caution">
    <text evidence="4">The sequence shown here is derived from an EMBL/GenBank/DDBJ whole genome shotgun (WGS) entry which is preliminary data.</text>
</comment>
<evidence type="ECO:0000256" key="1">
    <source>
        <dbReference type="ARBA" id="ARBA00022679"/>
    </source>
</evidence>
<dbReference type="InterPro" id="IPR016181">
    <property type="entry name" value="Acyl_CoA_acyltransferase"/>
</dbReference>
<gene>
    <name evidence="4" type="ORF">K6753_03635</name>
</gene>
<dbReference type="Proteomes" id="UP001430954">
    <property type="component" value="Unassembled WGS sequence"/>
</dbReference>
<sequence length="169" mass="18398">MTIASATSVRPARSDDGEALARIYNHYVLNTCVTFETDAVTAGDMAARIRETLDAGLPWLLAEGPDGAPLGYAYASRWKGRCAYRHTVESTVYLDAGAVGRGIGQPLYGALLDAIRAGGMHAVIGGIALPNARSIALHQRLGFHKVAHFEQVGRKQDRWIDVGYWQRLF</sequence>
<reference evidence="4 5" key="1">
    <citation type="submission" date="2021-09" db="EMBL/GenBank/DDBJ databases">
        <title>Lysobacter sp. 13A isolated from the river sediment.</title>
        <authorList>
            <person name="Liu H."/>
            <person name="Li S."/>
            <person name="Mao S."/>
        </authorList>
    </citation>
    <scope>NUCLEOTIDE SEQUENCE [LARGE SCALE GENOMIC DNA]</scope>
    <source>
        <strain evidence="4 5">13A</strain>
    </source>
</reference>
<protein>
    <submittedName>
        <fullName evidence="4">GNAT family N-acetyltransferase</fullName>
    </submittedName>
</protein>
<dbReference type="PANTHER" id="PTHR43072">
    <property type="entry name" value="N-ACETYLTRANSFERASE"/>
    <property type="match status" value="1"/>
</dbReference>
<accession>A0ABS7T422</accession>
<feature type="domain" description="N-acetyltransferase" evidence="3">
    <location>
        <begin position="7"/>
        <end position="169"/>
    </location>
</feature>
<dbReference type="PANTHER" id="PTHR43072:SF23">
    <property type="entry name" value="UPF0039 PROTEIN C11D3.02C"/>
    <property type="match status" value="1"/>
</dbReference>
<dbReference type="Pfam" id="PF13420">
    <property type="entry name" value="Acetyltransf_4"/>
    <property type="match status" value="1"/>
</dbReference>
<keyword evidence="2" id="KW-0012">Acyltransferase</keyword>
<evidence type="ECO:0000313" key="4">
    <source>
        <dbReference type="EMBL" id="MBZ4038630.1"/>
    </source>
</evidence>